<name>B0EQT6_ENTDS</name>
<keyword evidence="4" id="KW-1185">Reference proteome</keyword>
<dbReference type="GeneID" id="5885647"/>
<dbReference type="EMBL" id="DS550412">
    <property type="protein sequence ID" value="EDR23111.1"/>
    <property type="molecule type" value="Genomic_DNA"/>
</dbReference>
<feature type="domain" description="Stealth protein CR1 conserved region 1" evidence="2">
    <location>
        <begin position="157"/>
        <end position="182"/>
    </location>
</feature>
<dbReference type="PANTHER" id="PTHR47452:SF2">
    <property type="entry name" value="GLYCOSYLTRANSFERASE"/>
    <property type="match status" value="1"/>
</dbReference>
<accession>B0EQT6</accession>
<protein>
    <recommendedName>
        <fullName evidence="2">Stealth protein CR1 conserved region 1 domain-containing protein</fullName>
    </recommendedName>
</protein>
<dbReference type="OrthoDB" id="26550at2759"/>
<feature type="compositionally biased region" description="Basic and acidic residues" evidence="1">
    <location>
        <begin position="108"/>
        <end position="117"/>
    </location>
</feature>
<gene>
    <name evidence="3" type="ORF">EDI_065980</name>
</gene>
<evidence type="ECO:0000259" key="2">
    <source>
        <dbReference type="Pfam" id="PF17101"/>
    </source>
</evidence>
<evidence type="ECO:0000313" key="3">
    <source>
        <dbReference type="EMBL" id="EDR23111.1"/>
    </source>
</evidence>
<dbReference type="Pfam" id="PF17101">
    <property type="entry name" value="Stealth_CR1"/>
    <property type="match status" value="1"/>
</dbReference>
<dbReference type="RefSeq" id="XP_001740470.1">
    <property type="nucleotide sequence ID" value="XM_001740418.1"/>
</dbReference>
<dbReference type="Proteomes" id="UP000008076">
    <property type="component" value="Unassembled WGS sequence"/>
</dbReference>
<dbReference type="InterPro" id="IPR053362">
    <property type="entry name" value="RPS_phosphotransferase_WefF"/>
</dbReference>
<dbReference type="PANTHER" id="PTHR47452">
    <property type="entry name" value="PUTATIVE-RELATED"/>
    <property type="match status" value="1"/>
</dbReference>
<evidence type="ECO:0000313" key="4">
    <source>
        <dbReference type="Proteomes" id="UP000008076"/>
    </source>
</evidence>
<organism evidence="4">
    <name type="scientific">Entamoeba dispar (strain ATCC PRA-260 / SAW760)</name>
    <dbReference type="NCBI Taxonomy" id="370354"/>
    <lineage>
        <taxon>Eukaryota</taxon>
        <taxon>Amoebozoa</taxon>
        <taxon>Evosea</taxon>
        <taxon>Archamoebae</taxon>
        <taxon>Mastigamoebida</taxon>
        <taxon>Entamoebidae</taxon>
        <taxon>Entamoeba</taxon>
    </lineage>
</organism>
<dbReference type="KEGG" id="edi:EDI_065980"/>
<evidence type="ECO:0000256" key="1">
    <source>
        <dbReference type="SAM" id="MobiDB-lite"/>
    </source>
</evidence>
<proteinExistence type="predicted"/>
<dbReference type="VEuPathDB" id="AmoebaDB:EDI_065980"/>
<dbReference type="InterPro" id="IPR031358">
    <property type="entry name" value="Stealth_CR1"/>
</dbReference>
<dbReference type="AlphaFoldDB" id="B0EQT6"/>
<reference evidence="4" key="1">
    <citation type="submission" date="2007-12" db="EMBL/GenBank/DDBJ databases">
        <title>Annotation of Entamoeba dispar SAW760.</title>
        <authorList>
            <person name="Lorenzi H."/>
            <person name="Inman J."/>
            <person name="Schobel S."/>
            <person name="Amedeo P."/>
            <person name="Caler E."/>
        </authorList>
    </citation>
    <scope>NUCLEOTIDE SEQUENCE [LARGE SCALE GENOMIC DNA]</scope>
    <source>
        <strain evidence="4">ATCC PRA-260 / SAW760</strain>
    </source>
</reference>
<sequence>MFRLWLSFPFFSKCITLLFVLLFVTVVIQVVSWKDRMYFVPSDEITPHHILVQKSYNFVPPFSNQEFNIETIHRYNEFNNLRGLGNFSETDEKIKIHTENENLDDGDDEKKDKDEIQPRQFDQLKPSISKKYKKLTKPSINSTDSINWEIPEICNGRIDAVWLWVNGSDPQWLHQYKQYNNGIKPSYYRDYQTLLYSIRSGYMYAPGM</sequence>
<feature type="region of interest" description="Disordered" evidence="1">
    <location>
        <begin position="98"/>
        <end position="119"/>
    </location>
</feature>